<dbReference type="Proteomes" id="UP001605261">
    <property type="component" value="Unassembled WGS sequence"/>
</dbReference>
<gene>
    <name evidence="2" type="ORF">ACEU0G_001033</name>
</gene>
<name>A0ABW7D2G1_9GAMM</name>
<dbReference type="EMBL" id="JBHGCJ010000017">
    <property type="protein sequence ID" value="MFG6111144.1"/>
    <property type="molecule type" value="Genomic_DNA"/>
</dbReference>
<proteinExistence type="predicted"/>
<organism evidence="2 3">
    <name type="scientific">Stenotrophomonas nematodicola</name>
    <dbReference type="NCBI Taxonomy" id="2656746"/>
    <lineage>
        <taxon>Bacteria</taxon>
        <taxon>Pseudomonadati</taxon>
        <taxon>Pseudomonadota</taxon>
        <taxon>Gammaproteobacteria</taxon>
        <taxon>Lysobacterales</taxon>
        <taxon>Lysobacteraceae</taxon>
        <taxon>Stenotrophomonas</taxon>
    </lineage>
</organism>
<comment type="caution">
    <text evidence="2">The sequence shown here is derived from an EMBL/GenBank/DDBJ whole genome shotgun (WGS) entry which is preliminary data.</text>
</comment>
<reference evidence="2 3" key="1">
    <citation type="submission" date="2024-09" db="EMBL/GenBank/DDBJ databases">
        <authorList>
            <consortium name="All-Russian atlas of soil microorganisms"/>
            <consortium name="as a basis for the search for new antimicrobial producers and enzymes with unique properties"/>
            <person name="Sokolova E.A."/>
            <person name="Voronina E.N."/>
        </authorList>
    </citation>
    <scope>NUCLEOTIDE SEQUENCE [LARGE SCALE GENOMIC DNA]</scope>
    <source>
        <strain evidence="2 3">AF-22b-331.1</strain>
    </source>
</reference>
<feature type="compositionally biased region" description="Basic residues" evidence="1">
    <location>
        <begin position="90"/>
        <end position="106"/>
    </location>
</feature>
<keyword evidence="3" id="KW-1185">Reference proteome</keyword>
<accession>A0ABW7D2G1</accession>
<evidence type="ECO:0000256" key="1">
    <source>
        <dbReference type="SAM" id="MobiDB-lite"/>
    </source>
</evidence>
<protein>
    <submittedName>
        <fullName evidence="2">Uncharacterized protein</fullName>
    </submittedName>
</protein>
<dbReference type="RefSeq" id="WP_394164513.1">
    <property type="nucleotide sequence ID" value="NZ_JBHGCJ010000017.1"/>
</dbReference>
<feature type="region of interest" description="Disordered" evidence="1">
    <location>
        <begin position="73"/>
        <end position="110"/>
    </location>
</feature>
<evidence type="ECO:0000313" key="3">
    <source>
        <dbReference type="Proteomes" id="UP001605261"/>
    </source>
</evidence>
<sequence>MTDKTKTFAAQVRAVFEQAGPEGCSYQMLYRALAADGEGKAAARDRIMDVARYLVAAGYLAKDGHGSRAVFRRTGQAMHRPRLTDAQRADRKRQRNRRKSEKKRQGRAATVGVRASMIPKPVRQPPKAEPAAETVEQFLLRNGHIQRLPASWDLTA</sequence>
<evidence type="ECO:0000313" key="2">
    <source>
        <dbReference type="EMBL" id="MFG6111144.1"/>
    </source>
</evidence>